<dbReference type="AlphaFoldDB" id="A0A2H3IUG1"/>
<dbReference type="STRING" id="742152.A0A2H3IUG1"/>
<feature type="domain" description="Fungal lipase-type" evidence="5">
    <location>
        <begin position="130"/>
        <end position="277"/>
    </location>
</feature>
<dbReference type="Proteomes" id="UP000218811">
    <property type="component" value="Unassembled WGS sequence"/>
</dbReference>
<comment type="catalytic activity">
    <reaction evidence="3">
        <text>a diacylglycerol + H2O = a monoacylglycerol + a fatty acid + H(+)</text>
        <dbReference type="Rhea" id="RHEA:32731"/>
        <dbReference type="ChEBI" id="CHEBI:15377"/>
        <dbReference type="ChEBI" id="CHEBI:15378"/>
        <dbReference type="ChEBI" id="CHEBI:17408"/>
        <dbReference type="ChEBI" id="CHEBI:18035"/>
        <dbReference type="ChEBI" id="CHEBI:28868"/>
    </reaction>
</comment>
<evidence type="ECO:0000259" key="5">
    <source>
        <dbReference type="Pfam" id="PF01764"/>
    </source>
</evidence>
<dbReference type="EMBL" id="KB467831">
    <property type="protein sequence ID" value="PCH33620.1"/>
    <property type="molecule type" value="Genomic_DNA"/>
</dbReference>
<evidence type="ECO:0000256" key="2">
    <source>
        <dbReference type="ARBA" id="ARBA00043996"/>
    </source>
</evidence>
<dbReference type="CDD" id="cd00519">
    <property type="entry name" value="Lipase_3"/>
    <property type="match status" value="1"/>
</dbReference>
<evidence type="ECO:0000313" key="6">
    <source>
        <dbReference type="EMBL" id="PCH33620.1"/>
    </source>
</evidence>
<comment type="catalytic activity">
    <reaction evidence="4">
        <text>a monoacylglycerol + H2O = glycerol + a fatty acid + H(+)</text>
        <dbReference type="Rhea" id="RHEA:15245"/>
        <dbReference type="ChEBI" id="CHEBI:15377"/>
        <dbReference type="ChEBI" id="CHEBI:15378"/>
        <dbReference type="ChEBI" id="CHEBI:17408"/>
        <dbReference type="ChEBI" id="CHEBI:17754"/>
        <dbReference type="ChEBI" id="CHEBI:28868"/>
    </reaction>
</comment>
<gene>
    <name evidence="6" type="ORF">WOLCODRAFT_93854</name>
</gene>
<evidence type="ECO:0000256" key="1">
    <source>
        <dbReference type="ARBA" id="ARBA00023157"/>
    </source>
</evidence>
<evidence type="ECO:0000256" key="3">
    <source>
        <dbReference type="ARBA" id="ARBA00047591"/>
    </source>
</evidence>
<keyword evidence="1" id="KW-1015">Disulfide bond</keyword>
<dbReference type="OMA" id="YNGRDME"/>
<dbReference type="OrthoDB" id="426718at2759"/>
<dbReference type="GO" id="GO:0016787">
    <property type="term" value="F:hydrolase activity"/>
    <property type="evidence" value="ECO:0007669"/>
    <property type="project" value="UniProtKB-KW"/>
</dbReference>
<keyword evidence="7" id="KW-1185">Reference proteome</keyword>
<dbReference type="InterPro" id="IPR029058">
    <property type="entry name" value="AB_hydrolase_fold"/>
</dbReference>
<dbReference type="InterPro" id="IPR051218">
    <property type="entry name" value="Sec_MonoDiacylglyc_Lipase"/>
</dbReference>
<comment type="similarity">
    <text evidence="2">Belongs to the AB hydrolase superfamily. Lipase family. Class 3 subfamily.</text>
</comment>
<organism evidence="6 7">
    <name type="scientific">Wolfiporia cocos (strain MD-104)</name>
    <name type="common">Brown rot fungus</name>
    <dbReference type="NCBI Taxonomy" id="742152"/>
    <lineage>
        <taxon>Eukaryota</taxon>
        <taxon>Fungi</taxon>
        <taxon>Dikarya</taxon>
        <taxon>Basidiomycota</taxon>
        <taxon>Agaricomycotina</taxon>
        <taxon>Agaricomycetes</taxon>
        <taxon>Polyporales</taxon>
        <taxon>Phaeolaceae</taxon>
        <taxon>Wolfiporia</taxon>
    </lineage>
</organism>
<dbReference type="SUPFAM" id="SSF53474">
    <property type="entry name" value="alpha/beta-Hydrolases"/>
    <property type="match status" value="1"/>
</dbReference>
<dbReference type="Pfam" id="PF01764">
    <property type="entry name" value="Lipase_3"/>
    <property type="match status" value="1"/>
</dbReference>
<evidence type="ECO:0000313" key="7">
    <source>
        <dbReference type="Proteomes" id="UP000218811"/>
    </source>
</evidence>
<name>A0A2H3IUG1_WOLCO</name>
<dbReference type="PANTHER" id="PTHR45856">
    <property type="entry name" value="ALPHA/BETA-HYDROLASES SUPERFAMILY PROTEIN"/>
    <property type="match status" value="1"/>
</dbReference>
<keyword evidence="6" id="KW-0378">Hydrolase</keyword>
<sequence>MSTFRSLISRNSDDELTPQQTHMYASETLVNFRTIARLCATRSSYTLGVRDLAAEDLLSELADLGEFAQIAYGTPEPGYLFSHLDMLMQPDFPFEGFNALRDAELVGNFCGEVARVPVVVVYRKSLKQLVVGFSGTANIKQTLYDLYPIKQTHPTEQGCAVHSGFWTMYEGLQRGTFEHVERGLRKHDVQELASVGHSMGGALAYYFALDFLSGTFPLPSGLRVKVATFGSPRTGDAALSERWQERVSSYQTANGEGSVREYRVNALNDGVPSLPPVSWGYRHLTRTPLYFYHGRLFQVPAVEGEHGVFAVALDALDKTRIPDHPKGGHNYYNGRDAEKIIRRIYWMNRLSKQSTNWEKDYLTKIAELERAWQVGHRADTSSGTSVVG</sequence>
<dbReference type="PANTHER" id="PTHR45856:SF24">
    <property type="entry name" value="FUNGAL LIPASE-LIKE DOMAIN-CONTAINING PROTEIN"/>
    <property type="match status" value="1"/>
</dbReference>
<accession>A0A2H3IUG1</accession>
<protein>
    <submittedName>
        <fullName evidence="6">Alpha/beta-hydrolase</fullName>
    </submittedName>
</protein>
<evidence type="ECO:0000256" key="4">
    <source>
        <dbReference type="ARBA" id="ARBA00048461"/>
    </source>
</evidence>
<proteinExistence type="inferred from homology"/>
<dbReference type="InterPro" id="IPR002921">
    <property type="entry name" value="Fungal_lipase-type"/>
</dbReference>
<reference evidence="6 7" key="1">
    <citation type="journal article" date="2012" name="Science">
        <title>The Paleozoic origin of enzymatic lignin decomposition reconstructed from 31 fungal genomes.</title>
        <authorList>
            <person name="Floudas D."/>
            <person name="Binder M."/>
            <person name="Riley R."/>
            <person name="Barry K."/>
            <person name="Blanchette R.A."/>
            <person name="Henrissat B."/>
            <person name="Martinez A.T."/>
            <person name="Otillar R."/>
            <person name="Spatafora J.W."/>
            <person name="Yadav J.S."/>
            <person name="Aerts A."/>
            <person name="Benoit I."/>
            <person name="Boyd A."/>
            <person name="Carlson A."/>
            <person name="Copeland A."/>
            <person name="Coutinho P.M."/>
            <person name="de Vries R.P."/>
            <person name="Ferreira P."/>
            <person name="Findley K."/>
            <person name="Foster B."/>
            <person name="Gaskell J."/>
            <person name="Glotzer D."/>
            <person name="Gorecki P."/>
            <person name="Heitman J."/>
            <person name="Hesse C."/>
            <person name="Hori C."/>
            <person name="Igarashi K."/>
            <person name="Jurgens J.A."/>
            <person name="Kallen N."/>
            <person name="Kersten P."/>
            <person name="Kohler A."/>
            <person name="Kuees U."/>
            <person name="Kumar T.K.A."/>
            <person name="Kuo A."/>
            <person name="LaButti K."/>
            <person name="Larrondo L.F."/>
            <person name="Lindquist E."/>
            <person name="Ling A."/>
            <person name="Lombard V."/>
            <person name="Lucas S."/>
            <person name="Lundell T."/>
            <person name="Martin R."/>
            <person name="McLaughlin D.J."/>
            <person name="Morgenstern I."/>
            <person name="Morin E."/>
            <person name="Murat C."/>
            <person name="Nagy L.G."/>
            <person name="Nolan M."/>
            <person name="Ohm R.A."/>
            <person name="Patyshakuliyeva A."/>
            <person name="Rokas A."/>
            <person name="Ruiz-Duenas F.J."/>
            <person name="Sabat G."/>
            <person name="Salamov A."/>
            <person name="Samejima M."/>
            <person name="Schmutz J."/>
            <person name="Slot J.C."/>
            <person name="St John F."/>
            <person name="Stenlid J."/>
            <person name="Sun H."/>
            <person name="Sun S."/>
            <person name="Syed K."/>
            <person name="Tsang A."/>
            <person name="Wiebenga A."/>
            <person name="Young D."/>
            <person name="Pisabarro A."/>
            <person name="Eastwood D.C."/>
            <person name="Martin F."/>
            <person name="Cullen D."/>
            <person name="Grigoriev I.V."/>
            <person name="Hibbett D.S."/>
        </authorList>
    </citation>
    <scope>NUCLEOTIDE SEQUENCE [LARGE SCALE GENOMIC DNA]</scope>
    <source>
        <strain evidence="6 7">MD-104</strain>
    </source>
</reference>
<dbReference type="Gene3D" id="3.40.50.1820">
    <property type="entry name" value="alpha/beta hydrolase"/>
    <property type="match status" value="1"/>
</dbReference>
<dbReference type="GO" id="GO:0006629">
    <property type="term" value="P:lipid metabolic process"/>
    <property type="evidence" value="ECO:0007669"/>
    <property type="project" value="InterPro"/>
</dbReference>